<name>A0AAV4X5W2_9ARAC</name>
<accession>A0AAV4X5W2</accession>
<organism evidence="1 2">
    <name type="scientific">Caerostris darwini</name>
    <dbReference type="NCBI Taxonomy" id="1538125"/>
    <lineage>
        <taxon>Eukaryota</taxon>
        <taxon>Metazoa</taxon>
        <taxon>Ecdysozoa</taxon>
        <taxon>Arthropoda</taxon>
        <taxon>Chelicerata</taxon>
        <taxon>Arachnida</taxon>
        <taxon>Araneae</taxon>
        <taxon>Araneomorphae</taxon>
        <taxon>Entelegynae</taxon>
        <taxon>Araneoidea</taxon>
        <taxon>Araneidae</taxon>
        <taxon>Caerostris</taxon>
    </lineage>
</organism>
<dbReference type="AlphaFoldDB" id="A0AAV4X5W2"/>
<sequence>MLPPYLTFRWKNIEPVNKRRIHRPFKKLLLVKIHGIHLVKIHKQGRHAKTSLALPSSRVPPRLRFIVERIRPENGYHLSRLEITRITADSHFGEIICSVMTIGVQLDALADSISPALAFGRKGVVGIFFPPSPLF</sequence>
<comment type="caution">
    <text evidence="1">The sequence shown here is derived from an EMBL/GenBank/DDBJ whole genome shotgun (WGS) entry which is preliminary data.</text>
</comment>
<proteinExistence type="predicted"/>
<dbReference type="EMBL" id="BPLQ01015714">
    <property type="protein sequence ID" value="GIY90610.1"/>
    <property type="molecule type" value="Genomic_DNA"/>
</dbReference>
<dbReference type="Proteomes" id="UP001054837">
    <property type="component" value="Unassembled WGS sequence"/>
</dbReference>
<evidence type="ECO:0000313" key="2">
    <source>
        <dbReference type="Proteomes" id="UP001054837"/>
    </source>
</evidence>
<gene>
    <name evidence="1" type="ORF">CDAR_562841</name>
</gene>
<protein>
    <submittedName>
        <fullName evidence="1">Uncharacterized protein</fullName>
    </submittedName>
</protein>
<reference evidence="1 2" key="1">
    <citation type="submission" date="2021-06" db="EMBL/GenBank/DDBJ databases">
        <title>Caerostris darwini draft genome.</title>
        <authorList>
            <person name="Kono N."/>
            <person name="Arakawa K."/>
        </authorList>
    </citation>
    <scope>NUCLEOTIDE SEQUENCE [LARGE SCALE GENOMIC DNA]</scope>
</reference>
<keyword evidence="2" id="KW-1185">Reference proteome</keyword>
<evidence type="ECO:0000313" key="1">
    <source>
        <dbReference type="EMBL" id="GIY90610.1"/>
    </source>
</evidence>